<dbReference type="InterPro" id="IPR001670">
    <property type="entry name" value="ADH_Fe/GldA"/>
</dbReference>
<dbReference type="PANTHER" id="PTHR11496:SF102">
    <property type="entry name" value="ALCOHOL DEHYDROGENASE 4"/>
    <property type="match status" value="1"/>
</dbReference>
<organism evidence="6 7">
    <name type="scientific">Streptomyces capitiformicae</name>
    <dbReference type="NCBI Taxonomy" id="2014920"/>
    <lineage>
        <taxon>Bacteria</taxon>
        <taxon>Bacillati</taxon>
        <taxon>Actinomycetota</taxon>
        <taxon>Actinomycetes</taxon>
        <taxon>Kitasatosporales</taxon>
        <taxon>Streptomycetaceae</taxon>
        <taxon>Streptomyces</taxon>
    </lineage>
</organism>
<reference evidence="6" key="2">
    <citation type="submission" date="2020-09" db="EMBL/GenBank/DDBJ databases">
        <authorList>
            <person name="Sun Q."/>
            <person name="Zhou Y."/>
        </authorList>
    </citation>
    <scope>NUCLEOTIDE SEQUENCE</scope>
    <source>
        <strain evidence="6">CGMCC 4.7403</strain>
    </source>
</reference>
<keyword evidence="7" id="KW-1185">Reference proteome</keyword>
<sequence length="413" mass="42611">MSPSSSAGIAPTSSFGLLRQPREVLYGAGQRAALAPMVLALGNQVVLVTDERMAGDPFFNDVVVALRRRGARVTVFDQVTPDLPVGDVDAAVAHVRSSEASDPEVVVGIGGGSCIDLAKVLALVLRHGGSPRDYYGEFAVPGPTIPVVAVPTTAGTGSEVTPVAVLSDPEAVMKVGISSPYLIPHTAVIDPVLTGSCPSGLSAASGADALSHLVESFTAIRHEPTSELYQERVFVGKGALTDAYARYGLELVGRSLRTCVHTGGEGPHRDDMAMAALCGGFALGTAGTAVAHAFQYPIGALTHTAHGVGVGCLLPYAMAFNAEARPEETSEIGRLLGAGENVTPQGAVRAVADLLSDIGIPATLADLGVTYDQLDEIAENGLRARRLVQNNPVPLGAVEARELVELAFTGKLP</sequence>
<dbReference type="RefSeq" id="WP_189784376.1">
    <property type="nucleotide sequence ID" value="NZ_BNAT01000016.1"/>
</dbReference>
<evidence type="ECO:0000259" key="5">
    <source>
        <dbReference type="Pfam" id="PF25137"/>
    </source>
</evidence>
<feature type="domain" description="Alcohol dehydrogenase iron-type/glycerol dehydrogenase GldA" evidence="4">
    <location>
        <begin position="21"/>
        <end position="191"/>
    </location>
</feature>
<comment type="caution">
    <text evidence="6">The sequence shown here is derived from an EMBL/GenBank/DDBJ whole genome shotgun (WGS) entry which is preliminary data.</text>
</comment>
<feature type="domain" description="Fe-containing alcohol dehydrogenase-like C-terminal" evidence="5">
    <location>
        <begin position="203"/>
        <end position="396"/>
    </location>
</feature>
<evidence type="ECO:0000313" key="7">
    <source>
        <dbReference type="Proteomes" id="UP000603227"/>
    </source>
</evidence>
<dbReference type="Gene3D" id="1.20.1090.10">
    <property type="entry name" value="Dehydroquinate synthase-like - alpha domain"/>
    <property type="match status" value="1"/>
</dbReference>
<dbReference type="Gene3D" id="3.40.50.1970">
    <property type="match status" value="1"/>
</dbReference>
<comment type="similarity">
    <text evidence="1">Belongs to the iron-containing alcohol dehydrogenase family.</text>
</comment>
<dbReference type="CDD" id="cd08191">
    <property type="entry name" value="Fe-ADH-like"/>
    <property type="match status" value="1"/>
</dbReference>
<evidence type="ECO:0000256" key="1">
    <source>
        <dbReference type="ARBA" id="ARBA00007358"/>
    </source>
</evidence>
<dbReference type="GO" id="GO:0046872">
    <property type="term" value="F:metal ion binding"/>
    <property type="evidence" value="ECO:0007669"/>
    <property type="project" value="InterPro"/>
</dbReference>
<gene>
    <name evidence="6" type="ORF">GCM10017771_46520</name>
</gene>
<dbReference type="Pfam" id="PF00465">
    <property type="entry name" value="Fe-ADH"/>
    <property type="match status" value="1"/>
</dbReference>
<keyword evidence="3" id="KW-0520">NAD</keyword>
<dbReference type="GO" id="GO:0004022">
    <property type="term" value="F:alcohol dehydrogenase (NAD+) activity"/>
    <property type="evidence" value="ECO:0007669"/>
    <property type="project" value="UniProtKB-ARBA"/>
</dbReference>
<accession>A0A918YZ87</accession>
<dbReference type="InterPro" id="IPR018211">
    <property type="entry name" value="ADH_Fe_CS"/>
</dbReference>
<evidence type="ECO:0000256" key="3">
    <source>
        <dbReference type="ARBA" id="ARBA00023027"/>
    </source>
</evidence>
<evidence type="ECO:0000256" key="2">
    <source>
        <dbReference type="ARBA" id="ARBA00023002"/>
    </source>
</evidence>
<evidence type="ECO:0000259" key="4">
    <source>
        <dbReference type="Pfam" id="PF00465"/>
    </source>
</evidence>
<keyword evidence="2" id="KW-0560">Oxidoreductase</keyword>
<dbReference type="FunFam" id="3.40.50.1970:FF:000003">
    <property type="entry name" value="Alcohol dehydrogenase, iron-containing"/>
    <property type="match status" value="1"/>
</dbReference>
<dbReference type="Proteomes" id="UP000603227">
    <property type="component" value="Unassembled WGS sequence"/>
</dbReference>
<name>A0A918YZ87_9ACTN</name>
<reference evidence="6" key="1">
    <citation type="journal article" date="2014" name="Int. J. Syst. Evol. Microbiol.">
        <title>Complete genome sequence of Corynebacterium casei LMG S-19264T (=DSM 44701T), isolated from a smear-ripened cheese.</title>
        <authorList>
            <consortium name="US DOE Joint Genome Institute (JGI-PGF)"/>
            <person name="Walter F."/>
            <person name="Albersmeier A."/>
            <person name="Kalinowski J."/>
            <person name="Ruckert C."/>
        </authorList>
    </citation>
    <scope>NUCLEOTIDE SEQUENCE</scope>
    <source>
        <strain evidence="6">CGMCC 4.7403</strain>
    </source>
</reference>
<dbReference type="Pfam" id="PF25137">
    <property type="entry name" value="ADH_Fe_C"/>
    <property type="match status" value="1"/>
</dbReference>
<dbReference type="AlphaFoldDB" id="A0A918YZ87"/>
<dbReference type="InterPro" id="IPR039697">
    <property type="entry name" value="Alcohol_dehydrogenase_Fe"/>
</dbReference>
<proteinExistence type="inferred from homology"/>
<dbReference type="SUPFAM" id="SSF56796">
    <property type="entry name" value="Dehydroquinate synthase-like"/>
    <property type="match status" value="1"/>
</dbReference>
<dbReference type="PROSITE" id="PS00913">
    <property type="entry name" value="ADH_IRON_1"/>
    <property type="match status" value="1"/>
</dbReference>
<dbReference type="PANTHER" id="PTHR11496">
    <property type="entry name" value="ALCOHOL DEHYDROGENASE"/>
    <property type="match status" value="1"/>
</dbReference>
<dbReference type="InterPro" id="IPR056798">
    <property type="entry name" value="ADH_Fe_C"/>
</dbReference>
<protein>
    <submittedName>
        <fullName evidence="6">Alcohol dehydrogenase</fullName>
    </submittedName>
</protein>
<evidence type="ECO:0000313" key="6">
    <source>
        <dbReference type="EMBL" id="GHE30353.1"/>
    </source>
</evidence>
<dbReference type="EMBL" id="BNAT01000016">
    <property type="protein sequence ID" value="GHE30353.1"/>
    <property type="molecule type" value="Genomic_DNA"/>
</dbReference>